<reference evidence="8 9" key="1">
    <citation type="submission" date="2014-09" db="EMBL/GenBank/DDBJ databases">
        <title>Complete genome sequence of Endomicrobium proavitum.</title>
        <authorList>
            <person name="Zheng H."/>
        </authorList>
    </citation>
    <scope>NUCLEOTIDE SEQUENCE [LARGE SCALE GENOMIC DNA]</scope>
    <source>
        <strain evidence="8 9">Rsa215</strain>
    </source>
</reference>
<dbReference type="GO" id="GO:0003677">
    <property type="term" value="F:DNA binding"/>
    <property type="evidence" value="ECO:0007669"/>
    <property type="project" value="UniProtKB-UniRule"/>
</dbReference>
<dbReference type="GO" id="GO:0051775">
    <property type="term" value="P:response to redox state"/>
    <property type="evidence" value="ECO:0007669"/>
    <property type="project" value="InterPro"/>
</dbReference>
<evidence type="ECO:0000313" key="9">
    <source>
        <dbReference type="Proteomes" id="UP000035337"/>
    </source>
</evidence>
<dbReference type="GO" id="GO:0045892">
    <property type="term" value="P:negative regulation of DNA-templated transcription"/>
    <property type="evidence" value="ECO:0007669"/>
    <property type="project" value="InterPro"/>
</dbReference>
<keyword evidence="1 6" id="KW-0963">Cytoplasm</keyword>
<dbReference type="SUPFAM" id="SSF51735">
    <property type="entry name" value="NAD(P)-binding Rossmann-fold domains"/>
    <property type="match status" value="1"/>
</dbReference>
<proteinExistence type="inferred from homology"/>
<dbReference type="GO" id="GO:0005737">
    <property type="term" value="C:cytoplasm"/>
    <property type="evidence" value="ECO:0007669"/>
    <property type="project" value="UniProtKB-SubCell"/>
</dbReference>
<evidence type="ECO:0000313" key="8">
    <source>
        <dbReference type="EMBL" id="AKL98110.1"/>
    </source>
</evidence>
<evidence type="ECO:0000256" key="1">
    <source>
        <dbReference type="ARBA" id="ARBA00022490"/>
    </source>
</evidence>
<feature type="domain" description="CoA-binding" evidence="7">
    <location>
        <begin position="77"/>
        <end position="178"/>
    </location>
</feature>
<dbReference type="NCBIfam" id="NF003996">
    <property type="entry name" value="PRK05472.2-5"/>
    <property type="match status" value="1"/>
</dbReference>
<dbReference type="Gene3D" id="3.40.50.720">
    <property type="entry name" value="NAD(P)-binding Rossmann-like Domain"/>
    <property type="match status" value="1"/>
</dbReference>
<keyword evidence="5 6" id="KW-0804">Transcription</keyword>
<dbReference type="AlphaFoldDB" id="A0A0G3WJQ3"/>
<dbReference type="OrthoDB" id="9784760at2"/>
<dbReference type="HAMAP" id="MF_01131">
    <property type="entry name" value="Rex"/>
    <property type="match status" value="1"/>
</dbReference>
<keyword evidence="6" id="KW-0520">NAD</keyword>
<gene>
    <name evidence="6 8" type="primary">rex</name>
    <name evidence="8" type="ORF">Epro_0731</name>
</gene>
<feature type="binding site" evidence="6">
    <location>
        <begin position="88"/>
        <end position="93"/>
    </location>
    <ligand>
        <name>NAD(+)</name>
        <dbReference type="ChEBI" id="CHEBI:57540"/>
    </ligand>
</feature>
<dbReference type="InterPro" id="IPR009718">
    <property type="entry name" value="Rex_DNA-bd_C_dom"/>
</dbReference>
<dbReference type="PANTHER" id="PTHR35786:SF1">
    <property type="entry name" value="REDOX-SENSING TRANSCRIPTIONAL REPRESSOR REX 1"/>
    <property type="match status" value="1"/>
</dbReference>
<dbReference type="InterPro" id="IPR036390">
    <property type="entry name" value="WH_DNA-bd_sf"/>
</dbReference>
<dbReference type="NCBIfam" id="NF003995">
    <property type="entry name" value="PRK05472.2-4"/>
    <property type="match status" value="1"/>
</dbReference>
<dbReference type="InterPro" id="IPR036291">
    <property type="entry name" value="NAD(P)-bd_dom_sf"/>
</dbReference>
<dbReference type="Gene3D" id="1.10.10.10">
    <property type="entry name" value="Winged helix-like DNA-binding domain superfamily/Winged helix DNA-binding domain"/>
    <property type="match status" value="1"/>
</dbReference>
<dbReference type="STRING" id="1408281.Epro_0731"/>
<dbReference type="InterPro" id="IPR036388">
    <property type="entry name" value="WH-like_DNA-bd_sf"/>
</dbReference>
<keyword evidence="9" id="KW-1185">Reference proteome</keyword>
<evidence type="ECO:0000256" key="6">
    <source>
        <dbReference type="HAMAP-Rule" id="MF_01131"/>
    </source>
</evidence>
<evidence type="ECO:0000256" key="2">
    <source>
        <dbReference type="ARBA" id="ARBA00022491"/>
    </source>
</evidence>
<comment type="similarity">
    <text evidence="6">Belongs to the transcriptional regulatory Rex family.</text>
</comment>
<dbReference type="InterPro" id="IPR022876">
    <property type="entry name" value="Tscrpt_rep_Rex"/>
</dbReference>
<accession>A0A0G3WJQ3</accession>
<dbReference type="KEGG" id="epo:Epro_0731"/>
<dbReference type="Pfam" id="PF06971">
    <property type="entry name" value="Put_DNA-bind_N"/>
    <property type="match status" value="1"/>
</dbReference>
<comment type="subunit">
    <text evidence="6">Homodimer.</text>
</comment>
<keyword evidence="4 6" id="KW-0238">DNA-binding</keyword>
<dbReference type="PANTHER" id="PTHR35786">
    <property type="entry name" value="REDOX-SENSING TRANSCRIPTIONAL REPRESSOR REX"/>
    <property type="match status" value="1"/>
</dbReference>
<dbReference type="Pfam" id="PF02629">
    <property type="entry name" value="CoA_binding"/>
    <property type="match status" value="1"/>
</dbReference>
<evidence type="ECO:0000259" key="7">
    <source>
        <dbReference type="SMART" id="SM00881"/>
    </source>
</evidence>
<dbReference type="RefSeq" id="WP_052570653.1">
    <property type="nucleotide sequence ID" value="NZ_CP009498.1"/>
</dbReference>
<keyword evidence="2 6" id="KW-0678">Repressor</keyword>
<protein>
    <recommendedName>
        <fullName evidence="6">Redox-sensing transcriptional repressor Rex</fullName>
    </recommendedName>
</protein>
<keyword evidence="3 6" id="KW-0805">Transcription regulation</keyword>
<dbReference type="SMART" id="SM00881">
    <property type="entry name" value="CoA_binding"/>
    <property type="match status" value="1"/>
</dbReference>
<dbReference type="GO" id="GO:0003700">
    <property type="term" value="F:DNA-binding transcription factor activity"/>
    <property type="evidence" value="ECO:0007669"/>
    <property type="project" value="UniProtKB-UniRule"/>
</dbReference>
<organism evidence="8 9">
    <name type="scientific">Endomicrobium proavitum</name>
    <dbReference type="NCBI Taxonomy" id="1408281"/>
    <lineage>
        <taxon>Bacteria</taxon>
        <taxon>Pseudomonadati</taxon>
        <taxon>Elusimicrobiota</taxon>
        <taxon>Endomicrobiia</taxon>
        <taxon>Endomicrobiales</taxon>
        <taxon>Endomicrobiaceae</taxon>
        <taxon>Endomicrobium</taxon>
    </lineage>
</organism>
<dbReference type="NCBIfam" id="NF003994">
    <property type="entry name" value="PRK05472.2-3"/>
    <property type="match status" value="1"/>
</dbReference>
<evidence type="ECO:0000256" key="5">
    <source>
        <dbReference type="ARBA" id="ARBA00023163"/>
    </source>
</evidence>
<comment type="subcellular location">
    <subcellularLocation>
        <location evidence="6">Cytoplasm</location>
    </subcellularLocation>
</comment>
<feature type="DNA-binding region" description="H-T-H motif" evidence="6">
    <location>
        <begin position="14"/>
        <end position="53"/>
    </location>
</feature>
<dbReference type="SUPFAM" id="SSF46785">
    <property type="entry name" value="Winged helix' DNA-binding domain"/>
    <property type="match status" value="1"/>
</dbReference>
<comment type="function">
    <text evidence="6">Modulates transcription in response to changes in cellular NADH/NAD(+) redox state.</text>
</comment>
<name>A0A0G3WJQ3_9BACT</name>
<evidence type="ECO:0000256" key="4">
    <source>
        <dbReference type="ARBA" id="ARBA00023125"/>
    </source>
</evidence>
<dbReference type="Proteomes" id="UP000035337">
    <property type="component" value="Chromosome"/>
</dbReference>
<evidence type="ECO:0000256" key="3">
    <source>
        <dbReference type="ARBA" id="ARBA00023015"/>
    </source>
</evidence>
<sequence>MREVSEATIRRLPVYHHYLLKTKEMGIAAISSTQIASDLNLTPIQVRKDLEATGLKGKPKVGYAVSDLLGAIETFLEWNKINPAILIGAGHLGYAILGYQGFEHYGLKIAAAFDNDFAKIGKLIHGKPIYSIDSMEKYIREHKTEVGILTVPASSAQELADIMISAGIKAIWSFAPARITTSAKDVIIQHENLASSLAVLFKNINKKSL</sequence>
<dbReference type="EMBL" id="CP009498">
    <property type="protein sequence ID" value="AKL98110.1"/>
    <property type="molecule type" value="Genomic_DNA"/>
</dbReference>
<dbReference type="InterPro" id="IPR003781">
    <property type="entry name" value="CoA-bd"/>
</dbReference>